<dbReference type="Proteomes" id="UP000535437">
    <property type="component" value="Unassembled WGS sequence"/>
</dbReference>
<dbReference type="RefSeq" id="WP_179542578.1">
    <property type="nucleotide sequence ID" value="NZ_BAAALL010000001.1"/>
</dbReference>
<protein>
    <submittedName>
        <fullName evidence="3">DNA-binding transcriptional MerR regulator</fullName>
    </submittedName>
</protein>
<keyword evidence="1 3" id="KW-0238">DNA-binding</keyword>
<dbReference type="AlphaFoldDB" id="A0A7Z0GNQ2"/>
<reference evidence="3 4" key="1">
    <citation type="submission" date="2020-07" db="EMBL/GenBank/DDBJ databases">
        <title>Sequencing the genomes of 1000 actinobacteria strains.</title>
        <authorList>
            <person name="Klenk H.-P."/>
        </authorList>
    </citation>
    <scope>NUCLEOTIDE SEQUENCE [LARGE SCALE GENOMIC DNA]</scope>
    <source>
        <strain evidence="3 4">DSM 15475</strain>
    </source>
</reference>
<dbReference type="SMART" id="SM00422">
    <property type="entry name" value="HTH_MERR"/>
    <property type="match status" value="1"/>
</dbReference>
<dbReference type="GO" id="GO:0003700">
    <property type="term" value="F:DNA-binding transcription factor activity"/>
    <property type="evidence" value="ECO:0007669"/>
    <property type="project" value="InterPro"/>
</dbReference>
<dbReference type="GO" id="GO:0003677">
    <property type="term" value="F:DNA binding"/>
    <property type="evidence" value="ECO:0007669"/>
    <property type="project" value="UniProtKB-KW"/>
</dbReference>
<organism evidence="3 4">
    <name type="scientific">Nesterenkonia xinjiangensis</name>
    <dbReference type="NCBI Taxonomy" id="225327"/>
    <lineage>
        <taxon>Bacteria</taxon>
        <taxon>Bacillati</taxon>
        <taxon>Actinomycetota</taxon>
        <taxon>Actinomycetes</taxon>
        <taxon>Micrococcales</taxon>
        <taxon>Micrococcaceae</taxon>
        <taxon>Nesterenkonia</taxon>
    </lineage>
</organism>
<comment type="caution">
    <text evidence="3">The sequence shown here is derived from an EMBL/GenBank/DDBJ whole genome shotgun (WGS) entry which is preliminary data.</text>
</comment>
<evidence type="ECO:0000313" key="4">
    <source>
        <dbReference type="Proteomes" id="UP000535437"/>
    </source>
</evidence>
<name>A0A7Z0GNQ2_9MICC</name>
<proteinExistence type="predicted"/>
<sequence>MRSRDLADRASITVRTLRHYHQIGLLEEPARSSNGYRDYNTYALVRVLRIRRLVELGFSLPQISTMLEGDDPPPSALFDALDEEYATQIENLTRQRELLSHLRRYEALPDLPPEIASFHNLLRHSGLTGRAAAVDRDHTLLLMHLIGSQGQGYLTAIYELLSHPHRASAAAAAMTAWADLDEESSREEMMTLADQITELFLPVLAELATQDLPEFPPPPEAWFRMHTTNYLSSAQRTVLDKVRSDLDDRNDESSTSEYP</sequence>
<dbReference type="CDD" id="cd00592">
    <property type="entry name" value="HTH_MerR-like"/>
    <property type="match status" value="1"/>
</dbReference>
<evidence type="ECO:0000256" key="1">
    <source>
        <dbReference type="ARBA" id="ARBA00023125"/>
    </source>
</evidence>
<dbReference type="PROSITE" id="PS50937">
    <property type="entry name" value="HTH_MERR_2"/>
    <property type="match status" value="1"/>
</dbReference>
<dbReference type="InterPro" id="IPR000551">
    <property type="entry name" value="MerR-type_HTH_dom"/>
</dbReference>
<accession>A0A7Z0GNQ2</accession>
<evidence type="ECO:0000259" key="2">
    <source>
        <dbReference type="PROSITE" id="PS50937"/>
    </source>
</evidence>
<dbReference type="InterPro" id="IPR009061">
    <property type="entry name" value="DNA-bd_dom_put_sf"/>
</dbReference>
<dbReference type="Pfam" id="PF13411">
    <property type="entry name" value="MerR_1"/>
    <property type="match status" value="1"/>
</dbReference>
<dbReference type="PANTHER" id="PTHR30204:SF93">
    <property type="entry name" value="HTH MERR-TYPE DOMAIN-CONTAINING PROTEIN"/>
    <property type="match status" value="1"/>
</dbReference>
<dbReference type="PANTHER" id="PTHR30204">
    <property type="entry name" value="REDOX-CYCLING DRUG-SENSING TRANSCRIPTIONAL ACTIVATOR SOXR"/>
    <property type="match status" value="1"/>
</dbReference>
<feature type="domain" description="HTH merR-type" evidence="2">
    <location>
        <begin position="1"/>
        <end position="69"/>
    </location>
</feature>
<dbReference type="EMBL" id="JACCFY010000001">
    <property type="protein sequence ID" value="NYJ79346.1"/>
    <property type="molecule type" value="Genomic_DNA"/>
</dbReference>
<dbReference type="InterPro" id="IPR047057">
    <property type="entry name" value="MerR_fam"/>
</dbReference>
<evidence type="ECO:0000313" key="3">
    <source>
        <dbReference type="EMBL" id="NYJ79346.1"/>
    </source>
</evidence>
<gene>
    <name evidence="3" type="ORF">HNR09_002757</name>
</gene>
<dbReference type="Gene3D" id="1.10.1660.10">
    <property type="match status" value="1"/>
</dbReference>
<dbReference type="SUPFAM" id="SSF46955">
    <property type="entry name" value="Putative DNA-binding domain"/>
    <property type="match status" value="1"/>
</dbReference>
<keyword evidence="4" id="KW-1185">Reference proteome</keyword>